<dbReference type="EMBL" id="DVLY01000121">
    <property type="protein sequence ID" value="HIT98193.1"/>
    <property type="molecule type" value="Genomic_DNA"/>
</dbReference>
<feature type="transmembrane region" description="Helical" evidence="1">
    <location>
        <begin position="119"/>
        <end position="136"/>
    </location>
</feature>
<keyword evidence="1" id="KW-0812">Transmembrane</keyword>
<dbReference type="PANTHER" id="PTHR31061:SF24">
    <property type="entry name" value="LD22376P"/>
    <property type="match status" value="1"/>
</dbReference>
<gene>
    <name evidence="3" type="ORF">IAC44_05065</name>
</gene>
<reference evidence="3" key="2">
    <citation type="journal article" date="2021" name="PeerJ">
        <title>Extensive microbial diversity within the chicken gut microbiome revealed by metagenomics and culture.</title>
        <authorList>
            <person name="Gilroy R."/>
            <person name="Ravi A."/>
            <person name="Getino M."/>
            <person name="Pursley I."/>
            <person name="Horton D.L."/>
            <person name="Alikhan N.F."/>
            <person name="Baker D."/>
            <person name="Gharbi K."/>
            <person name="Hall N."/>
            <person name="Watson M."/>
            <person name="Adriaenssens E.M."/>
            <person name="Foster-Nyarko E."/>
            <person name="Jarju S."/>
            <person name="Secka A."/>
            <person name="Antonio M."/>
            <person name="Oren A."/>
            <person name="Chaudhuri R.R."/>
            <person name="La Ragione R."/>
            <person name="Hildebrand F."/>
            <person name="Pallen M.J."/>
        </authorList>
    </citation>
    <scope>NUCLEOTIDE SEQUENCE</scope>
    <source>
        <strain evidence="3">1383</strain>
    </source>
</reference>
<feature type="domain" description="DUF5009" evidence="2">
    <location>
        <begin position="9"/>
        <end position="213"/>
    </location>
</feature>
<proteinExistence type="predicted"/>
<name>A0A9D1KTQ4_9FLAO</name>
<organism evidence="3 4">
    <name type="scientific">Candidatus Merdimorpha stercoravium</name>
    <dbReference type="NCBI Taxonomy" id="2840863"/>
    <lineage>
        <taxon>Bacteria</taxon>
        <taxon>Pseudomonadati</taxon>
        <taxon>Bacteroidota</taxon>
        <taxon>Flavobacteriia</taxon>
        <taxon>Flavobacteriales</taxon>
        <taxon>Candidatus Merdimorpha</taxon>
    </lineage>
</organism>
<feature type="transmembrane region" description="Helical" evidence="1">
    <location>
        <begin position="82"/>
        <end position="104"/>
    </location>
</feature>
<evidence type="ECO:0000313" key="4">
    <source>
        <dbReference type="Proteomes" id="UP000824161"/>
    </source>
</evidence>
<keyword evidence="1" id="KW-1133">Transmembrane helix</keyword>
<feature type="transmembrane region" description="Helical" evidence="1">
    <location>
        <begin position="51"/>
        <end position="70"/>
    </location>
</feature>
<feature type="transmembrane region" description="Helical" evidence="1">
    <location>
        <begin position="236"/>
        <end position="255"/>
    </location>
</feature>
<feature type="transmembrane region" description="Helical" evidence="1">
    <location>
        <begin position="364"/>
        <end position="382"/>
    </location>
</feature>
<keyword evidence="1" id="KW-0472">Membrane</keyword>
<accession>A0A9D1KTQ4</accession>
<evidence type="ECO:0000259" key="2">
    <source>
        <dbReference type="Pfam" id="PF16401"/>
    </source>
</evidence>
<feature type="transmembrane region" description="Helical" evidence="1">
    <location>
        <begin position="177"/>
        <end position="198"/>
    </location>
</feature>
<comment type="caution">
    <text evidence="3">The sequence shown here is derived from an EMBL/GenBank/DDBJ whole genome shotgun (WGS) entry which is preliminary data.</text>
</comment>
<evidence type="ECO:0000313" key="3">
    <source>
        <dbReference type="EMBL" id="HIT98193.1"/>
    </source>
</evidence>
<sequence>MNTPAKSVRIQSLDVFRGLTMLLMLWVNEYAGVKDLPHWMYHAAAQEDMMGFSDIIFPAFLFAMGMAVPFAVQNRLKKGDSLLQVSLHILLRTVALVVMGLFTVNKGAYDPVASGIPSPWYSLLMVAGFFLVWNLYPKVSDARRYLFAGMKIAGIALLVYLLVIFVPKEGQSFGTKWWGILGLIGWSYLGTSLIYLATRSDLRKAIAAFLLLTACCLLTFAGVFRGTWAEYIPSQPVLYTLSAAGMLAAILLQQYGRRPGSFYGVMVAIGVVMALSGWVAHHWWIISKIQATPTWLFYCCAMFFPAAALLHYLCDVKGKAHWFAIIKPAGTLTLTCYMIPYLTGNLMILLGLHWPSFTYSGGAGLVRCALYSLAAIWIAWLLSKIHIRLKI</sequence>
<feature type="transmembrane region" description="Helical" evidence="1">
    <location>
        <begin position="295"/>
        <end position="313"/>
    </location>
</feature>
<dbReference type="Pfam" id="PF16401">
    <property type="entry name" value="DUF5009"/>
    <property type="match status" value="1"/>
</dbReference>
<dbReference type="Proteomes" id="UP000824161">
    <property type="component" value="Unassembled WGS sequence"/>
</dbReference>
<protein>
    <submittedName>
        <fullName evidence="3">DUF5009 domain-containing protein</fullName>
    </submittedName>
</protein>
<dbReference type="PANTHER" id="PTHR31061">
    <property type="entry name" value="LD22376P"/>
    <property type="match status" value="1"/>
</dbReference>
<dbReference type="AlphaFoldDB" id="A0A9D1KTQ4"/>
<feature type="transmembrane region" description="Helical" evidence="1">
    <location>
        <begin position="145"/>
        <end position="165"/>
    </location>
</feature>
<feature type="transmembrane region" description="Helical" evidence="1">
    <location>
        <begin position="262"/>
        <end position="283"/>
    </location>
</feature>
<feature type="transmembrane region" description="Helical" evidence="1">
    <location>
        <begin position="12"/>
        <end position="31"/>
    </location>
</feature>
<reference evidence="3" key="1">
    <citation type="submission" date="2020-10" db="EMBL/GenBank/DDBJ databases">
        <authorList>
            <person name="Gilroy R."/>
        </authorList>
    </citation>
    <scope>NUCLEOTIDE SEQUENCE</scope>
    <source>
        <strain evidence="3">1383</strain>
    </source>
</reference>
<dbReference type="InterPro" id="IPR032176">
    <property type="entry name" value="DUF5009"/>
</dbReference>
<evidence type="ECO:0000256" key="1">
    <source>
        <dbReference type="SAM" id="Phobius"/>
    </source>
</evidence>
<feature type="transmembrane region" description="Helical" evidence="1">
    <location>
        <begin position="205"/>
        <end position="224"/>
    </location>
</feature>